<proteinExistence type="predicted"/>
<dbReference type="EMBL" id="MN738860">
    <property type="protein sequence ID" value="QHT28503.1"/>
    <property type="molecule type" value="Genomic_DNA"/>
</dbReference>
<evidence type="ECO:0000313" key="1">
    <source>
        <dbReference type="EMBL" id="QHT28503.1"/>
    </source>
</evidence>
<dbReference type="AlphaFoldDB" id="A0A6C0EJ90"/>
<protein>
    <submittedName>
        <fullName evidence="1">Uncharacterized protein</fullName>
    </submittedName>
</protein>
<organism evidence="1">
    <name type="scientific">viral metagenome</name>
    <dbReference type="NCBI Taxonomy" id="1070528"/>
    <lineage>
        <taxon>unclassified sequences</taxon>
        <taxon>metagenomes</taxon>
        <taxon>organismal metagenomes</taxon>
    </lineage>
</organism>
<sequence length="94" mass="11482">MYYLFNSQYIMTPITNSTLRQHKYLIEELEKYIDNLNMKTLVNTQKLTIDFCVKYILNVEYAQCNEELDLLTPYYVLYNQPHLDKEELFDAYYK</sequence>
<reference evidence="1" key="1">
    <citation type="journal article" date="2020" name="Nature">
        <title>Giant virus diversity and host interactions through global metagenomics.</title>
        <authorList>
            <person name="Schulz F."/>
            <person name="Roux S."/>
            <person name="Paez-Espino D."/>
            <person name="Jungbluth S."/>
            <person name="Walsh D.A."/>
            <person name="Denef V.J."/>
            <person name="McMahon K.D."/>
            <person name="Konstantinidis K.T."/>
            <person name="Eloe-Fadrosh E.A."/>
            <person name="Kyrpides N.C."/>
            <person name="Woyke T."/>
        </authorList>
    </citation>
    <scope>NUCLEOTIDE SEQUENCE</scope>
    <source>
        <strain evidence="1">GVMAG-M-3300001348-25</strain>
    </source>
</reference>
<name>A0A6C0EJ90_9ZZZZ</name>
<accession>A0A6C0EJ90</accession>